<evidence type="ECO:0000313" key="2">
    <source>
        <dbReference type="Proteomes" id="UP000231279"/>
    </source>
</evidence>
<reference evidence="2" key="1">
    <citation type="journal article" date="2018" name="Gigascience">
        <title>Genome assembly of the Pink Ipe (Handroanthus impetiginosus, Bignoniaceae), a highly valued, ecologically keystone Neotropical timber forest tree.</title>
        <authorList>
            <person name="Silva-Junior O.B."/>
            <person name="Grattapaglia D."/>
            <person name="Novaes E."/>
            <person name="Collevatti R.G."/>
        </authorList>
    </citation>
    <scope>NUCLEOTIDE SEQUENCE [LARGE SCALE GENOMIC DNA]</scope>
    <source>
        <strain evidence="2">cv. UFG-1</strain>
    </source>
</reference>
<accession>A0A2G9FXS5</accession>
<proteinExistence type="predicted"/>
<comment type="caution">
    <text evidence="1">The sequence shown here is derived from an EMBL/GenBank/DDBJ whole genome shotgun (WGS) entry which is preliminary data.</text>
</comment>
<keyword evidence="2" id="KW-1185">Reference proteome</keyword>
<gene>
    <name evidence="1" type="ORF">CDL12_29667</name>
</gene>
<name>A0A2G9FXS5_9LAMI</name>
<dbReference type="EMBL" id="NKXS01009036">
    <property type="protein sequence ID" value="PIM97858.1"/>
    <property type="molecule type" value="Genomic_DNA"/>
</dbReference>
<sequence>MGLCSERGKSYFINWGDSGICDQGGTNIILLSRINTKGTSMPEIENISKNLYIYPLSHAVEIFIFCHHCATNYIYYQLY</sequence>
<dbReference type="AlphaFoldDB" id="A0A2G9FXS5"/>
<protein>
    <submittedName>
        <fullName evidence="1">Uncharacterized protein</fullName>
    </submittedName>
</protein>
<organism evidence="1 2">
    <name type="scientific">Handroanthus impetiginosus</name>
    <dbReference type="NCBI Taxonomy" id="429701"/>
    <lineage>
        <taxon>Eukaryota</taxon>
        <taxon>Viridiplantae</taxon>
        <taxon>Streptophyta</taxon>
        <taxon>Embryophyta</taxon>
        <taxon>Tracheophyta</taxon>
        <taxon>Spermatophyta</taxon>
        <taxon>Magnoliopsida</taxon>
        <taxon>eudicotyledons</taxon>
        <taxon>Gunneridae</taxon>
        <taxon>Pentapetalae</taxon>
        <taxon>asterids</taxon>
        <taxon>lamiids</taxon>
        <taxon>Lamiales</taxon>
        <taxon>Bignoniaceae</taxon>
        <taxon>Crescentiina</taxon>
        <taxon>Tabebuia alliance</taxon>
        <taxon>Handroanthus</taxon>
    </lineage>
</organism>
<evidence type="ECO:0000313" key="1">
    <source>
        <dbReference type="EMBL" id="PIM97858.1"/>
    </source>
</evidence>
<dbReference type="Proteomes" id="UP000231279">
    <property type="component" value="Unassembled WGS sequence"/>
</dbReference>